<gene>
    <name evidence="1" type="ORF">LCGC14_1369560</name>
</gene>
<dbReference type="AlphaFoldDB" id="A0A0F9K660"/>
<evidence type="ECO:0000313" key="1">
    <source>
        <dbReference type="EMBL" id="KKM77483.1"/>
    </source>
</evidence>
<protein>
    <submittedName>
        <fullName evidence="1">Uncharacterized protein</fullName>
    </submittedName>
</protein>
<name>A0A0F9K660_9ZZZZ</name>
<proteinExistence type="predicted"/>
<organism evidence="1">
    <name type="scientific">marine sediment metagenome</name>
    <dbReference type="NCBI Taxonomy" id="412755"/>
    <lineage>
        <taxon>unclassified sequences</taxon>
        <taxon>metagenomes</taxon>
        <taxon>ecological metagenomes</taxon>
    </lineage>
</organism>
<dbReference type="EMBL" id="LAZR01008635">
    <property type="protein sequence ID" value="KKM77483.1"/>
    <property type="molecule type" value="Genomic_DNA"/>
</dbReference>
<sequence>MEIQDAMRIIEQFCDDHSGPDGFAQDDPVQEALAQVMEFVSEKEGI</sequence>
<accession>A0A0F9K660</accession>
<reference evidence="1" key="1">
    <citation type="journal article" date="2015" name="Nature">
        <title>Complex archaea that bridge the gap between prokaryotes and eukaryotes.</title>
        <authorList>
            <person name="Spang A."/>
            <person name="Saw J.H."/>
            <person name="Jorgensen S.L."/>
            <person name="Zaremba-Niedzwiedzka K."/>
            <person name="Martijn J."/>
            <person name="Lind A.E."/>
            <person name="van Eijk R."/>
            <person name="Schleper C."/>
            <person name="Guy L."/>
            <person name="Ettema T.J."/>
        </authorList>
    </citation>
    <scope>NUCLEOTIDE SEQUENCE</scope>
</reference>
<comment type="caution">
    <text evidence="1">The sequence shown here is derived from an EMBL/GenBank/DDBJ whole genome shotgun (WGS) entry which is preliminary data.</text>
</comment>